<feature type="region of interest" description="Disordered" evidence="8">
    <location>
        <begin position="99"/>
        <end position="118"/>
    </location>
</feature>
<feature type="repeat" description="PPR" evidence="7">
    <location>
        <begin position="692"/>
        <end position="726"/>
    </location>
</feature>
<feature type="domain" description="RWP-RK" evidence="9">
    <location>
        <begin position="312"/>
        <end position="392"/>
    </location>
</feature>
<dbReference type="SUPFAM" id="SSF81901">
    <property type="entry name" value="HCP-like"/>
    <property type="match status" value="1"/>
</dbReference>
<feature type="repeat" description="PPR" evidence="7">
    <location>
        <begin position="622"/>
        <end position="656"/>
    </location>
</feature>
<name>A0A835K518_9ROSI</name>
<evidence type="ECO:0000256" key="1">
    <source>
        <dbReference type="ARBA" id="ARBA00007626"/>
    </source>
</evidence>
<evidence type="ECO:0000256" key="6">
    <source>
        <dbReference type="ARBA" id="ARBA00023242"/>
    </source>
</evidence>
<dbReference type="Pfam" id="PF02042">
    <property type="entry name" value="RWP-RK"/>
    <property type="match status" value="1"/>
</dbReference>
<dbReference type="OrthoDB" id="6270329at2759"/>
<dbReference type="GO" id="GO:0042393">
    <property type="term" value="F:histone binding"/>
    <property type="evidence" value="ECO:0007669"/>
    <property type="project" value="InterPro"/>
</dbReference>
<feature type="compositionally biased region" description="Polar residues" evidence="8">
    <location>
        <begin position="103"/>
        <end position="118"/>
    </location>
</feature>
<keyword evidence="5" id="KW-0804">Transcription</keyword>
<protein>
    <recommendedName>
        <fullName evidence="9">RWP-RK domain-containing protein</fullName>
    </recommendedName>
</protein>
<dbReference type="PROSITE" id="PS51375">
    <property type="entry name" value="PPR"/>
    <property type="match status" value="6"/>
</dbReference>
<feature type="repeat" description="PPR" evidence="7">
    <location>
        <begin position="657"/>
        <end position="691"/>
    </location>
</feature>
<gene>
    <name evidence="10" type="ORF">SADUNF_Sadunf06G0176700</name>
</gene>
<feature type="repeat" description="PPR" evidence="7">
    <location>
        <begin position="727"/>
        <end position="762"/>
    </location>
</feature>
<comment type="similarity">
    <text evidence="1">Belongs to the PPR family. P subfamily.</text>
</comment>
<evidence type="ECO:0000256" key="3">
    <source>
        <dbReference type="ARBA" id="ARBA00023015"/>
    </source>
</evidence>
<dbReference type="Pfam" id="PF12854">
    <property type="entry name" value="PPR_1"/>
    <property type="match status" value="1"/>
</dbReference>
<dbReference type="Pfam" id="PF13041">
    <property type="entry name" value="PPR_2"/>
    <property type="match status" value="1"/>
</dbReference>
<proteinExistence type="inferred from homology"/>
<feature type="region of interest" description="Disordered" evidence="8">
    <location>
        <begin position="286"/>
        <end position="313"/>
    </location>
</feature>
<dbReference type="InterPro" id="IPR002885">
    <property type="entry name" value="PPR_rpt"/>
</dbReference>
<dbReference type="Proteomes" id="UP000657918">
    <property type="component" value="Unassembled WGS sequence"/>
</dbReference>
<accession>A0A835K518</accession>
<feature type="repeat" description="PPR" evidence="7">
    <location>
        <begin position="587"/>
        <end position="621"/>
    </location>
</feature>
<dbReference type="NCBIfam" id="TIGR00756">
    <property type="entry name" value="PPR"/>
    <property type="match status" value="4"/>
</dbReference>
<keyword evidence="3" id="KW-0805">Transcription regulation</keyword>
<keyword evidence="11" id="KW-1185">Reference proteome</keyword>
<feature type="repeat" description="PPR" evidence="7">
    <location>
        <begin position="798"/>
        <end position="828"/>
    </location>
</feature>
<dbReference type="PANTHER" id="PTHR47447">
    <property type="entry name" value="OS03G0856100 PROTEIN"/>
    <property type="match status" value="1"/>
</dbReference>
<feature type="compositionally biased region" description="Polar residues" evidence="8">
    <location>
        <begin position="288"/>
        <end position="301"/>
    </location>
</feature>
<dbReference type="GO" id="GO:0003677">
    <property type="term" value="F:DNA binding"/>
    <property type="evidence" value="ECO:0007669"/>
    <property type="project" value="UniProtKB-KW"/>
</dbReference>
<dbReference type="EMBL" id="JADGMS010000006">
    <property type="protein sequence ID" value="KAF9680968.1"/>
    <property type="molecule type" value="Genomic_DNA"/>
</dbReference>
<dbReference type="InterPro" id="IPR003035">
    <property type="entry name" value="RWP-RK_dom"/>
</dbReference>
<dbReference type="GO" id="GO:0006355">
    <property type="term" value="P:regulation of DNA-templated transcription"/>
    <property type="evidence" value="ECO:0007669"/>
    <property type="project" value="InterPro"/>
</dbReference>
<evidence type="ECO:0000259" key="9">
    <source>
        <dbReference type="PROSITE" id="PS51519"/>
    </source>
</evidence>
<dbReference type="AlphaFoldDB" id="A0A835K518"/>
<evidence type="ECO:0000256" key="2">
    <source>
        <dbReference type="ARBA" id="ARBA00022737"/>
    </source>
</evidence>
<dbReference type="PROSITE" id="PS51519">
    <property type="entry name" value="RWP_RK"/>
    <property type="match status" value="1"/>
</dbReference>
<keyword evidence="4" id="KW-0238">DNA-binding</keyword>
<dbReference type="PANTHER" id="PTHR47447:SF17">
    <property type="entry name" value="OS12G0638900 PROTEIN"/>
    <property type="match status" value="1"/>
</dbReference>
<evidence type="ECO:0000313" key="11">
    <source>
        <dbReference type="Proteomes" id="UP000657918"/>
    </source>
</evidence>
<dbReference type="Pfam" id="PF01535">
    <property type="entry name" value="PPR"/>
    <property type="match status" value="3"/>
</dbReference>
<evidence type="ECO:0000256" key="4">
    <source>
        <dbReference type="ARBA" id="ARBA00023125"/>
    </source>
</evidence>
<dbReference type="InterPro" id="IPR011990">
    <property type="entry name" value="TPR-like_helical_dom_sf"/>
</dbReference>
<evidence type="ECO:0000256" key="7">
    <source>
        <dbReference type="PROSITE-ProRule" id="PRU00708"/>
    </source>
</evidence>
<dbReference type="Pfam" id="PF12165">
    <property type="entry name" value="Alfin"/>
    <property type="match status" value="1"/>
</dbReference>
<organism evidence="10 11">
    <name type="scientific">Salix dunnii</name>
    <dbReference type="NCBI Taxonomy" id="1413687"/>
    <lineage>
        <taxon>Eukaryota</taxon>
        <taxon>Viridiplantae</taxon>
        <taxon>Streptophyta</taxon>
        <taxon>Embryophyta</taxon>
        <taxon>Tracheophyta</taxon>
        <taxon>Spermatophyta</taxon>
        <taxon>Magnoliopsida</taxon>
        <taxon>eudicotyledons</taxon>
        <taxon>Gunneridae</taxon>
        <taxon>Pentapetalae</taxon>
        <taxon>rosids</taxon>
        <taxon>fabids</taxon>
        <taxon>Malpighiales</taxon>
        <taxon>Salicaceae</taxon>
        <taxon>Saliceae</taxon>
        <taxon>Salix</taxon>
    </lineage>
</organism>
<evidence type="ECO:0000256" key="5">
    <source>
        <dbReference type="ARBA" id="ARBA00023163"/>
    </source>
</evidence>
<keyword evidence="6" id="KW-0539">Nucleus</keyword>
<evidence type="ECO:0000313" key="10">
    <source>
        <dbReference type="EMBL" id="KAF9680968.1"/>
    </source>
</evidence>
<comment type="caution">
    <text evidence="10">The sequence shown here is derived from an EMBL/GenBank/DDBJ whole genome shotgun (WGS) entry which is preliminary data.</text>
</comment>
<keyword evidence="2" id="KW-0677">Repeat</keyword>
<dbReference type="Gene3D" id="1.25.40.10">
    <property type="entry name" value="Tetratricopeptide repeat domain"/>
    <property type="match status" value="2"/>
</dbReference>
<dbReference type="InterPro" id="IPR021998">
    <property type="entry name" value="Alfin_N"/>
</dbReference>
<reference evidence="10 11" key="1">
    <citation type="submission" date="2020-10" db="EMBL/GenBank/DDBJ databases">
        <title>Plant Genome Project.</title>
        <authorList>
            <person name="Zhang R.-G."/>
        </authorList>
    </citation>
    <scope>NUCLEOTIDE SEQUENCE [LARGE SCALE GENOMIC DNA]</scope>
    <source>
        <strain evidence="10">FAFU-HL-1</strain>
        <tissue evidence="10">Leaf</tissue>
    </source>
</reference>
<sequence>MADPRSVVPYHDPYESPFDYENLNFMIDANPSLAGLSPGNEPTSAIPESFSGNEPTSIIPESFSGNANANASVLDPNNPYQDPMVWNFYYENLRVQSHEAGPSHQNQGQSSVGTIPNASFTDTSFPDASFPDASFFNASFPNAPISDGQTSNASGRSEEIFLEGRNIAVWPPEPVPFHCSCCQVLREIIHTDGNYTTKLEIHGRTGIICHAILENRDHVKTIPPEHYMFDFCKKSLENVKDFLQKYCDDRRQAGFIMVQDPHTFFYEALCAGYEWMEDLKYDDFYDPSPSNSGERQETNQAEGEIETEKPTRSNLALQRERAGKLTLNDFRKYFHLPIEEAARKLQLCPTVVKKICRKHGMTRWPHRKIKSILRQLTDLQVLFNSNDAEERAPMAMPPAAAGTRTLARLPRSSDPPSIVTAITSCLQTLNPNPKHINSTHLNQFSPHLDSNIVIEVIKEQQPNPHQALFFFNWASNLNPNPNNYSHNHRCYVAIIDLLLSHSLFPIAKNLLEKHGVYSDLLVSKLIRAYGYSGDTKSAIFWFNKVREIQQGKCLFSWNAILGVLVKASQINVAKSFFDQIVNDAVPNLWTYNAIIYGLCLRGNVDEARRLLTKMRLNGVKENVATHLSILKGLSVAGKSEEAIGYFNEMIRKGMKLDAKEYGVVIIAYCKMKRPDEAIFLLKEMQARGISRAVGSFNAVLRILVEIGELDKAVLLLKQVKNMGCLPNLVSYSTVICGLCRSQGWMQEVGDLVDDMLQDGLEMDATLYSCLVSGFCEASNEEMAMRAINDSINKNYVINVQSFSFFVNLMCENGRFIEAEQIFKDMCRRCSLVDVDSYQRMLKNFTSSVILIYVIFLIVEKENLCLYGFPSEQWEVNLPAEEVPPELPEPALGINFARDGMQEKDWLSLVAVHSDAWLLSVAFYFGSRFGFDKADRKRLFNMINDFPTIFEVVTGTAKKQVKEKPSISIHSSNKTKLYSKVSKTLRLQLFLNYNVGNVSLFDWMCSEALNPKASFQR</sequence>
<evidence type="ECO:0000256" key="8">
    <source>
        <dbReference type="SAM" id="MobiDB-lite"/>
    </source>
</evidence>